<feature type="chain" id="PRO_5012247819" evidence="1">
    <location>
        <begin position="19"/>
        <end position="288"/>
    </location>
</feature>
<sequence>MARLGIVLALLCKAVVHAATIQERQSCDTYVVPGITGGFTQHTFADFSGVTPGESAASLLSSHGISIDTGLIGTTPIPHQFVAQNVLLGSGSVDLKVNAYNPSSGQVVSAEMATTDQFLYASVRTVLKSSGVPGVVEGNFMYHNDNQETDFEILTSTVFSSSQCVAAGIWTTNQPLQQGGTSTHNTIPFTFNPASGFHAHSYSLHEYIPEYRIDWSSNSTTFYIDGVQVSRLTTNVPTQAGPWLWNAWSSGDPCWSNGPPTADSFTHIRSIEIYKGYTSTASGTICQV</sequence>
<dbReference type="AlphaFoldDB" id="A0A2A9NYS8"/>
<dbReference type="GO" id="GO:0004553">
    <property type="term" value="F:hydrolase activity, hydrolyzing O-glycosyl compounds"/>
    <property type="evidence" value="ECO:0007669"/>
    <property type="project" value="InterPro"/>
</dbReference>
<dbReference type="EMBL" id="KZ301972">
    <property type="protein sequence ID" value="PFH53721.1"/>
    <property type="molecule type" value="Genomic_DNA"/>
</dbReference>
<name>A0A2A9NYS8_9AGAR</name>
<dbReference type="STRING" id="703135.A0A2A9NYS8"/>
<dbReference type="CDD" id="cd00413">
    <property type="entry name" value="Glyco_hydrolase_16"/>
    <property type="match status" value="1"/>
</dbReference>
<protein>
    <submittedName>
        <fullName evidence="3">Glycoside hydrolase family 16 protein</fullName>
    </submittedName>
</protein>
<dbReference type="GO" id="GO:0005975">
    <property type="term" value="P:carbohydrate metabolic process"/>
    <property type="evidence" value="ECO:0007669"/>
    <property type="project" value="InterPro"/>
</dbReference>
<feature type="signal peptide" evidence="1">
    <location>
        <begin position="1"/>
        <end position="18"/>
    </location>
</feature>
<dbReference type="Gene3D" id="2.60.120.200">
    <property type="match status" value="1"/>
</dbReference>
<keyword evidence="1" id="KW-0732">Signal</keyword>
<dbReference type="InterPro" id="IPR000757">
    <property type="entry name" value="Beta-glucanase-like"/>
</dbReference>
<accession>A0A2A9NYS8</accession>
<dbReference type="PROSITE" id="PS51762">
    <property type="entry name" value="GH16_2"/>
    <property type="match status" value="1"/>
</dbReference>
<evidence type="ECO:0000313" key="3">
    <source>
        <dbReference type="EMBL" id="PFH53721.1"/>
    </source>
</evidence>
<dbReference type="OrthoDB" id="25131at2759"/>
<feature type="domain" description="GH16" evidence="2">
    <location>
        <begin position="25"/>
        <end position="282"/>
    </location>
</feature>
<proteinExistence type="predicted"/>
<reference evidence="3 4" key="1">
    <citation type="submission" date="2014-02" db="EMBL/GenBank/DDBJ databases">
        <title>Transposable element dynamics among asymbiotic and ectomycorrhizal Amanita fungi.</title>
        <authorList>
            <consortium name="DOE Joint Genome Institute"/>
            <person name="Hess J."/>
            <person name="Skrede I."/>
            <person name="Wolfe B."/>
            <person name="LaButti K."/>
            <person name="Ohm R.A."/>
            <person name="Grigoriev I.V."/>
            <person name="Pringle A."/>
        </authorList>
    </citation>
    <scope>NUCLEOTIDE SEQUENCE [LARGE SCALE GENOMIC DNA]</scope>
    <source>
        <strain evidence="3 4">SKay4041</strain>
    </source>
</reference>
<dbReference type="Proteomes" id="UP000242287">
    <property type="component" value="Unassembled WGS sequence"/>
</dbReference>
<dbReference type="InterPro" id="IPR013320">
    <property type="entry name" value="ConA-like_dom_sf"/>
</dbReference>
<keyword evidence="4" id="KW-1185">Reference proteome</keyword>
<dbReference type="SUPFAM" id="SSF49899">
    <property type="entry name" value="Concanavalin A-like lectins/glucanases"/>
    <property type="match status" value="1"/>
</dbReference>
<dbReference type="PANTHER" id="PTHR38121:SF2">
    <property type="entry name" value="ACYLTRANSFERASE 3 DOMAIN-CONTAINING PROTEIN"/>
    <property type="match status" value="1"/>
</dbReference>
<evidence type="ECO:0000259" key="2">
    <source>
        <dbReference type="PROSITE" id="PS51762"/>
    </source>
</evidence>
<dbReference type="Pfam" id="PF00722">
    <property type="entry name" value="Glyco_hydro_16"/>
    <property type="match status" value="1"/>
</dbReference>
<gene>
    <name evidence="3" type="ORF">AMATHDRAFT_83659</name>
</gene>
<evidence type="ECO:0000313" key="4">
    <source>
        <dbReference type="Proteomes" id="UP000242287"/>
    </source>
</evidence>
<dbReference type="PANTHER" id="PTHR38121">
    <property type="entry name" value="GH16 DOMAIN-CONTAINING PROTEIN"/>
    <property type="match status" value="1"/>
</dbReference>
<evidence type="ECO:0000256" key="1">
    <source>
        <dbReference type="SAM" id="SignalP"/>
    </source>
</evidence>
<keyword evidence="3" id="KW-0378">Hydrolase</keyword>
<organism evidence="3 4">
    <name type="scientific">Amanita thiersii Skay4041</name>
    <dbReference type="NCBI Taxonomy" id="703135"/>
    <lineage>
        <taxon>Eukaryota</taxon>
        <taxon>Fungi</taxon>
        <taxon>Dikarya</taxon>
        <taxon>Basidiomycota</taxon>
        <taxon>Agaricomycotina</taxon>
        <taxon>Agaricomycetes</taxon>
        <taxon>Agaricomycetidae</taxon>
        <taxon>Agaricales</taxon>
        <taxon>Pluteineae</taxon>
        <taxon>Amanitaceae</taxon>
        <taxon>Amanita</taxon>
    </lineage>
</organism>